<sequence>MNRALPEMLHCINTPGNVAGSFTDMSVLERQRARIKWQQEQLLNQPPCYFDGNDEFNGYSMPNHAQDFHNLINSEVGLVVKADPGLDNGWQEFGQFGGEGSGLGSSGFVNGSGFELNYGISRTLSCPQEVAAEMEVAAVTETARRESVSPEKMSSAVGRESFKKRKADRNQSLKAVAEEEPNEKRIKECNEEDESKITEEYSNNSKNTTNNDNNIKRETSADTSKDNSKVSEVQKPDYIHVRARRGQATDSHSLAERVRREKISERMKYLQDLVPGCNKITGKAGMLDEIINYVQSLQRQVEFLSMKLAAVNPSLDFNIDSFFAKEVFPASTSNFPIGVQSEITNPAYLQFNPLQQLASCTGLEMGINTPDMALRRTTSTPLSLPETFLNSSCFDVISSTSIVFRISVSMLGTFFLTKVFSHYSKSKPQQLGMEICKTFTIIVEEEGSNDASNLKMEM</sequence>
<gene>
    <name evidence="7" type="ORF">RHSIM_Rhsim11G0178500</name>
</gene>
<feature type="domain" description="BHLH" evidence="6">
    <location>
        <begin position="247"/>
        <end position="297"/>
    </location>
</feature>
<dbReference type="SMART" id="SM00353">
    <property type="entry name" value="HLH"/>
    <property type="match status" value="1"/>
</dbReference>
<dbReference type="AlphaFoldDB" id="A0A834LAL6"/>
<reference evidence="7" key="1">
    <citation type="submission" date="2019-11" db="EMBL/GenBank/DDBJ databases">
        <authorList>
            <person name="Liu Y."/>
            <person name="Hou J."/>
            <person name="Li T.-Q."/>
            <person name="Guan C.-H."/>
            <person name="Wu X."/>
            <person name="Wu H.-Z."/>
            <person name="Ling F."/>
            <person name="Zhang R."/>
            <person name="Shi X.-G."/>
            <person name="Ren J.-P."/>
            <person name="Chen E.-F."/>
            <person name="Sun J.-M."/>
        </authorList>
    </citation>
    <scope>NUCLEOTIDE SEQUENCE</scope>
    <source>
        <strain evidence="7">Adult_tree_wgs_1</strain>
        <tissue evidence="7">Leaves</tissue>
    </source>
</reference>
<keyword evidence="3" id="KW-0804">Transcription</keyword>
<organism evidence="7 8">
    <name type="scientific">Rhododendron simsii</name>
    <name type="common">Sims's rhododendron</name>
    <dbReference type="NCBI Taxonomy" id="118357"/>
    <lineage>
        <taxon>Eukaryota</taxon>
        <taxon>Viridiplantae</taxon>
        <taxon>Streptophyta</taxon>
        <taxon>Embryophyta</taxon>
        <taxon>Tracheophyta</taxon>
        <taxon>Spermatophyta</taxon>
        <taxon>Magnoliopsida</taxon>
        <taxon>eudicotyledons</taxon>
        <taxon>Gunneridae</taxon>
        <taxon>Pentapetalae</taxon>
        <taxon>asterids</taxon>
        <taxon>Ericales</taxon>
        <taxon>Ericaceae</taxon>
        <taxon>Ericoideae</taxon>
        <taxon>Rhodoreae</taxon>
        <taxon>Rhododendron</taxon>
    </lineage>
</organism>
<dbReference type="InterPro" id="IPR036638">
    <property type="entry name" value="HLH_DNA-bd_sf"/>
</dbReference>
<dbReference type="FunFam" id="4.10.280.10:FF:000002">
    <property type="entry name" value="Basic helix-loop-helix transcription factor"/>
    <property type="match status" value="1"/>
</dbReference>
<feature type="compositionally biased region" description="Low complexity" evidence="5">
    <location>
        <begin position="202"/>
        <end position="213"/>
    </location>
</feature>
<feature type="compositionally biased region" description="Basic and acidic residues" evidence="5">
    <location>
        <begin position="182"/>
        <end position="199"/>
    </location>
</feature>
<dbReference type="Pfam" id="PF00010">
    <property type="entry name" value="HLH"/>
    <property type="match status" value="1"/>
</dbReference>
<keyword evidence="8" id="KW-1185">Reference proteome</keyword>
<evidence type="ECO:0000256" key="5">
    <source>
        <dbReference type="SAM" id="MobiDB-lite"/>
    </source>
</evidence>
<dbReference type="EMBL" id="WJXA01000011">
    <property type="protein sequence ID" value="KAF7126608.1"/>
    <property type="molecule type" value="Genomic_DNA"/>
</dbReference>
<dbReference type="Gene3D" id="4.10.280.10">
    <property type="entry name" value="Helix-loop-helix DNA-binding domain"/>
    <property type="match status" value="1"/>
</dbReference>
<dbReference type="PROSITE" id="PS50888">
    <property type="entry name" value="BHLH"/>
    <property type="match status" value="1"/>
</dbReference>
<evidence type="ECO:0000256" key="2">
    <source>
        <dbReference type="ARBA" id="ARBA00023015"/>
    </source>
</evidence>
<evidence type="ECO:0000259" key="6">
    <source>
        <dbReference type="PROSITE" id="PS50888"/>
    </source>
</evidence>
<dbReference type="GO" id="GO:0005634">
    <property type="term" value="C:nucleus"/>
    <property type="evidence" value="ECO:0007669"/>
    <property type="project" value="UniProtKB-SubCell"/>
</dbReference>
<evidence type="ECO:0000256" key="3">
    <source>
        <dbReference type="ARBA" id="ARBA00023163"/>
    </source>
</evidence>
<protein>
    <recommendedName>
        <fullName evidence="6">BHLH domain-containing protein</fullName>
    </recommendedName>
</protein>
<proteinExistence type="predicted"/>
<evidence type="ECO:0000256" key="1">
    <source>
        <dbReference type="ARBA" id="ARBA00004123"/>
    </source>
</evidence>
<dbReference type="InterPro" id="IPR011598">
    <property type="entry name" value="bHLH_dom"/>
</dbReference>
<comment type="caution">
    <text evidence="7">The sequence shown here is derived from an EMBL/GenBank/DDBJ whole genome shotgun (WGS) entry which is preliminary data.</text>
</comment>
<dbReference type="InterPro" id="IPR024097">
    <property type="entry name" value="bHLH_ZIP_TF"/>
</dbReference>
<evidence type="ECO:0000313" key="7">
    <source>
        <dbReference type="EMBL" id="KAF7126608.1"/>
    </source>
</evidence>
<keyword evidence="4" id="KW-0539">Nucleus</keyword>
<comment type="subcellular location">
    <subcellularLocation>
        <location evidence="1">Nucleus</location>
    </subcellularLocation>
</comment>
<dbReference type="SUPFAM" id="SSF47459">
    <property type="entry name" value="HLH, helix-loop-helix DNA-binding domain"/>
    <property type="match status" value="1"/>
</dbReference>
<evidence type="ECO:0000256" key="4">
    <source>
        <dbReference type="ARBA" id="ARBA00023242"/>
    </source>
</evidence>
<name>A0A834LAL6_RHOSS</name>
<dbReference type="GO" id="GO:0046983">
    <property type="term" value="F:protein dimerization activity"/>
    <property type="evidence" value="ECO:0007669"/>
    <property type="project" value="InterPro"/>
</dbReference>
<dbReference type="GO" id="GO:0003700">
    <property type="term" value="F:DNA-binding transcription factor activity"/>
    <property type="evidence" value="ECO:0007669"/>
    <property type="project" value="TreeGrafter"/>
</dbReference>
<accession>A0A834LAL6</accession>
<keyword evidence="2" id="KW-0805">Transcription regulation</keyword>
<dbReference type="PANTHER" id="PTHR12565">
    <property type="entry name" value="STEROL REGULATORY ELEMENT-BINDING PROTEIN"/>
    <property type="match status" value="1"/>
</dbReference>
<dbReference type="PANTHER" id="PTHR12565:SF456">
    <property type="entry name" value="BHLH DOMAIN-CONTAINING PROTEIN"/>
    <property type="match status" value="1"/>
</dbReference>
<dbReference type="Proteomes" id="UP000626092">
    <property type="component" value="Unassembled WGS sequence"/>
</dbReference>
<evidence type="ECO:0000313" key="8">
    <source>
        <dbReference type="Proteomes" id="UP000626092"/>
    </source>
</evidence>
<feature type="region of interest" description="Disordered" evidence="5">
    <location>
        <begin position="142"/>
        <end position="236"/>
    </location>
</feature>
<dbReference type="CDD" id="cd18919">
    <property type="entry name" value="bHLH_AtBPE_like"/>
    <property type="match status" value="1"/>
</dbReference>
<feature type="compositionally biased region" description="Basic and acidic residues" evidence="5">
    <location>
        <begin position="214"/>
        <end position="236"/>
    </location>
</feature>
<dbReference type="OrthoDB" id="1915602at2759"/>